<accession>A0A844Z8L8</accession>
<dbReference type="OrthoDB" id="9803532at2"/>
<reference evidence="2 3" key="1">
    <citation type="submission" date="2019-12" db="EMBL/GenBank/DDBJ databases">
        <title>Genomic-based taxomic classification of the family Erythrobacteraceae.</title>
        <authorList>
            <person name="Xu L."/>
        </authorList>
    </citation>
    <scope>NUCLEOTIDE SEQUENCE [LARGE SCALE GENOMIC DNA]</scope>
    <source>
        <strain evidence="2 3">KCTC 42006</strain>
    </source>
</reference>
<gene>
    <name evidence="2" type="ORF">GRI35_12345</name>
</gene>
<dbReference type="Proteomes" id="UP000460290">
    <property type="component" value="Unassembled WGS sequence"/>
</dbReference>
<dbReference type="PANTHER" id="PTHR34595:SF7">
    <property type="entry name" value="SLL1039 PROTEIN"/>
    <property type="match status" value="1"/>
</dbReference>
<dbReference type="RefSeq" id="WP_160614428.1">
    <property type="nucleotide sequence ID" value="NZ_JAUFQM010000001.1"/>
</dbReference>
<keyword evidence="3" id="KW-1185">Reference proteome</keyword>
<feature type="domain" description="DUF403" evidence="1">
    <location>
        <begin position="1"/>
        <end position="311"/>
    </location>
</feature>
<dbReference type="Pfam" id="PF04168">
    <property type="entry name" value="Alpha-E"/>
    <property type="match status" value="1"/>
</dbReference>
<dbReference type="InterPro" id="IPR051680">
    <property type="entry name" value="ATP-dep_Glu-Cys_Ligase-2"/>
</dbReference>
<protein>
    <recommendedName>
        <fullName evidence="1">DUF403 domain-containing protein</fullName>
    </recommendedName>
</protein>
<sequence length="315" mass="35495">MLGRTANGLFWMFRYLERAENTARLVDAGLRMALTRDHTKAKEEWRSVIVTSGKKSAFEAKYEDDYSGPNVWNFILRDKENSANILSTFEQVRTNARLVRNVISSEVWEAVNISWMQLQDDLKRPVAQGNLGKVVGDVRRAGMQVHGAMAGSMLRDAGFHFARAGTFVERGDSIARILDIKYYLLLPSLSYVGSSLDTGQWDNVLRSVSGDRAYRWLNAGEIDARGIVEFLVLDDRFPRSLAFCHSALRDNLAALARLHHSEGLCNELMRDADTEMSATTIDDIFDTGLHQFLIDFSNRNSAIATAIAEDYRFIA</sequence>
<dbReference type="PANTHER" id="PTHR34595">
    <property type="entry name" value="BLR5612 PROTEIN"/>
    <property type="match status" value="1"/>
</dbReference>
<dbReference type="EMBL" id="WTYZ01000001">
    <property type="protein sequence ID" value="MXO84158.1"/>
    <property type="molecule type" value="Genomic_DNA"/>
</dbReference>
<evidence type="ECO:0000313" key="2">
    <source>
        <dbReference type="EMBL" id="MXO84158.1"/>
    </source>
</evidence>
<dbReference type="AlphaFoldDB" id="A0A844Z8L8"/>
<name>A0A844Z8L8_9SPHN</name>
<dbReference type="InterPro" id="IPR007296">
    <property type="entry name" value="DUF403"/>
</dbReference>
<proteinExistence type="predicted"/>
<comment type="caution">
    <text evidence="2">The sequence shown here is derived from an EMBL/GenBank/DDBJ whole genome shotgun (WGS) entry which is preliminary data.</text>
</comment>
<organism evidence="2 3">
    <name type="scientific">Pontixanthobacter aestiaquae</name>
    <dbReference type="NCBI Taxonomy" id="1509367"/>
    <lineage>
        <taxon>Bacteria</taxon>
        <taxon>Pseudomonadati</taxon>
        <taxon>Pseudomonadota</taxon>
        <taxon>Alphaproteobacteria</taxon>
        <taxon>Sphingomonadales</taxon>
        <taxon>Erythrobacteraceae</taxon>
        <taxon>Pontixanthobacter</taxon>
    </lineage>
</organism>
<evidence type="ECO:0000259" key="1">
    <source>
        <dbReference type="Pfam" id="PF04168"/>
    </source>
</evidence>
<evidence type="ECO:0000313" key="3">
    <source>
        <dbReference type="Proteomes" id="UP000460290"/>
    </source>
</evidence>